<evidence type="ECO:0000313" key="2">
    <source>
        <dbReference type="EMBL" id="KAJ8892305.1"/>
    </source>
</evidence>
<sequence length="210" mass="24215">MGELRQQESRRRSNFVYALRGKTRRALKVPEDDDLVDKWIPHLARVARRSGGVLQEFLAGTLVKLSGGWQQKGGGGDGRYGVEEGEPRRGVLKETLVRRGITAGRLGAPKRKEKLMSVAARGRQHYCGPRLQRNTERWWARQKETRGNEHNKLLWGPEDEYHFNKIKRNYAWQEIADWVRIGAEDAKKKMASLLGSFRREKSKEMKSDCT</sequence>
<dbReference type="EMBL" id="JARBHB010000002">
    <property type="protein sequence ID" value="KAJ8892305.1"/>
    <property type="molecule type" value="Genomic_DNA"/>
</dbReference>
<protein>
    <recommendedName>
        <fullName evidence="1">MADF domain-containing protein</fullName>
    </recommendedName>
</protein>
<feature type="non-terminal residue" evidence="2">
    <location>
        <position position="210"/>
    </location>
</feature>
<proteinExistence type="predicted"/>
<comment type="caution">
    <text evidence="2">The sequence shown here is derived from an EMBL/GenBank/DDBJ whole genome shotgun (WGS) entry which is preliminary data.</text>
</comment>
<organism evidence="2 3">
    <name type="scientific">Dryococelus australis</name>
    <dbReference type="NCBI Taxonomy" id="614101"/>
    <lineage>
        <taxon>Eukaryota</taxon>
        <taxon>Metazoa</taxon>
        <taxon>Ecdysozoa</taxon>
        <taxon>Arthropoda</taxon>
        <taxon>Hexapoda</taxon>
        <taxon>Insecta</taxon>
        <taxon>Pterygota</taxon>
        <taxon>Neoptera</taxon>
        <taxon>Polyneoptera</taxon>
        <taxon>Phasmatodea</taxon>
        <taxon>Verophasmatodea</taxon>
        <taxon>Anareolatae</taxon>
        <taxon>Phasmatidae</taxon>
        <taxon>Eurycanthinae</taxon>
        <taxon>Dryococelus</taxon>
    </lineage>
</organism>
<keyword evidence="3" id="KW-1185">Reference proteome</keyword>
<name>A0ABQ9I6P2_9NEOP</name>
<reference evidence="2 3" key="1">
    <citation type="submission" date="2023-02" db="EMBL/GenBank/DDBJ databases">
        <title>LHISI_Scaffold_Assembly.</title>
        <authorList>
            <person name="Stuart O.P."/>
            <person name="Cleave R."/>
            <person name="Magrath M.J.L."/>
            <person name="Mikheyev A.S."/>
        </authorList>
    </citation>
    <scope>NUCLEOTIDE SEQUENCE [LARGE SCALE GENOMIC DNA]</scope>
    <source>
        <strain evidence="2">Daus_M_001</strain>
        <tissue evidence="2">Leg muscle</tissue>
    </source>
</reference>
<dbReference type="Pfam" id="PF10545">
    <property type="entry name" value="MADF_DNA_bdg"/>
    <property type="match status" value="1"/>
</dbReference>
<dbReference type="Proteomes" id="UP001159363">
    <property type="component" value="Chromosome 2"/>
</dbReference>
<gene>
    <name evidence="2" type="ORF">PR048_004885</name>
</gene>
<evidence type="ECO:0000313" key="3">
    <source>
        <dbReference type="Proteomes" id="UP001159363"/>
    </source>
</evidence>
<accession>A0ABQ9I6P2</accession>
<evidence type="ECO:0000259" key="1">
    <source>
        <dbReference type="Pfam" id="PF10545"/>
    </source>
</evidence>
<feature type="domain" description="MADF" evidence="1">
    <location>
        <begin position="150"/>
        <end position="205"/>
    </location>
</feature>
<dbReference type="InterPro" id="IPR006578">
    <property type="entry name" value="MADF-dom"/>
</dbReference>